<sequence length="158" mass="17457">MDLHAVAMEPEQYPVQTATSPGQLSGGGLKARNSLGLKLQISAPPANEANRVLWTLDTPDESSPTSLSPQKDARSDDSGFSSDENAQFLIEKISKLGIFEKEGNHSKFQRLGADIKHDYKWSMYLWTKRHDVVESVCITSHHWTFTLAVPGSPLLAYS</sequence>
<protein>
    <submittedName>
        <fullName evidence="4">TBC1 domain family member 2B</fullName>
    </submittedName>
</protein>
<feature type="region of interest" description="Disordered" evidence="1">
    <location>
        <begin position="1"/>
        <end position="29"/>
    </location>
</feature>
<reference evidence="2 3" key="2">
    <citation type="submission" date="2018-11" db="EMBL/GenBank/DDBJ databases">
        <authorList>
            <consortium name="Pathogen Informatics"/>
        </authorList>
    </citation>
    <scope>NUCLEOTIDE SEQUENCE [LARGE SCALE GENOMIC DNA]</scope>
</reference>
<evidence type="ECO:0000256" key="1">
    <source>
        <dbReference type="SAM" id="MobiDB-lite"/>
    </source>
</evidence>
<evidence type="ECO:0000313" key="2">
    <source>
        <dbReference type="EMBL" id="VDK53399.1"/>
    </source>
</evidence>
<dbReference type="EMBL" id="UYRT01013801">
    <property type="protein sequence ID" value="VDK53399.1"/>
    <property type="molecule type" value="Genomic_DNA"/>
</dbReference>
<dbReference type="AlphaFoldDB" id="A0A183DBL1"/>
<dbReference type="WBParaSite" id="GPUH_0000611001-mRNA-1">
    <property type="protein sequence ID" value="GPUH_0000611001-mRNA-1"/>
    <property type="gene ID" value="GPUH_0000611001"/>
</dbReference>
<reference evidence="4" key="1">
    <citation type="submission" date="2016-06" db="UniProtKB">
        <authorList>
            <consortium name="WormBaseParasite"/>
        </authorList>
    </citation>
    <scope>IDENTIFICATION</scope>
</reference>
<evidence type="ECO:0000313" key="3">
    <source>
        <dbReference type="Proteomes" id="UP000271098"/>
    </source>
</evidence>
<accession>A0A183DBL1</accession>
<keyword evidence="3" id="KW-1185">Reference proteome</keyword>
<organism evidence="4">
    <name type="scientific">Gongylonema pulchrum</name>
    <dbReference type="NCBI Taxonomy" id="637853"/>
    <lineage>
        <taxon>Eukaryota</taxon>
        <taxon>Metazoa</taxon>
        <taxon>Ecdysozoa</taxon>
        <taxon>Nematoda</taxon>
        <taxon>Chromadorea</taxon>
        <taxon>Rhabditida</taxon>
        <taxon>Spirurina</taxon>
        <taxon>Spiruromorpha</taxon>
        <taxon>Spiruroidea</taxon>
        <taxon>Gongylonematidae</taxon>
        <taxon>Gongylonema</taxon>
    </lineage>
</organism>
<gene>
    <name evidence="2" type="ORF">GPUH_LOCUS6102</name>
</gene>
<feature type="compositionally biased region" description="Polar residues" evidence="1">
    <location>
        <begin position="14"/>
        <end position="23"/>
    </location>
</feature>
<proteinExistence type="predicted"/>
<evidence type="ECO:0000313" key="4">
    <source>
        <dbReference type="WBParaSite" id="GPUH_0000611001-mRNA-1"/>
    </source>
</evidence>
<feature type="region of interest" description="Disordered" evidence="1">
    <location>
        <begin position="53"/>
        <end position="82"/>
    </location>
</feature>
<name>A0A183DBL1_9BILA</name>
<dbReference type="Proteomes" id="UP000271098">
    <property type="component" value="Unassembled WGS sequence"/>
</dbReference>